<name>A0A9P6EPP4_9AGAR</name>
<gene>
    <name evidence="1" type="ORF">CPB83DRAFT_903375</name>
</gene>
<dbReference type="EMBL" id="MU157830">
    <property type="protein sequence ID" value="KAF9532867.1"/>
    <property type="molecule type" value="Genomic_DNA"/>
</dbReference>
<keyword evidence="2" id="KW-1185">Reference proteome</keyword>
<evidence type="ECO:0008006" key="3">
    <source>
        <dbReference type="Google" id="ProtNLM"/>
    </source>
</evidence>
<sequence length="407" mass="46857">MTTSFSDLSQELIDEVIDRLAILDVYSLPSISLISRSFQHRAQFHIFYTLHFGLLGDGFDPDDRRSRRLESLHDALLGQPRLTTYPHRLILTPFYNDSNWIHENQTFLAIIGMLENLSKIVIHGAGTHNATFKDNQAFMNIFWKPLIQPRLKSLTLNFVSEAPFEMLMPCPHLTTLHLGTTFFKPPRENVSIIPLKLDMLSCHSSPRSIEPRLLQLFRKQHYSSKRKEFINDHVLREAANSLRILSLSETAEIRPVDLNVLRRLHTLKFSFQLPQFAHLTPLGYDPITCVTAALEASPKDSVLRCLNLIVNIRAPSQPDTIDWLHERSWSHLDQAIAGWQEKVGTRIAVDVNFSRVFFNGPRMDNEELYTQYKEGMAAFKTDKFPLSCSHPLITFTYAYKLNSPSKR</sequence>
<evidence type="ECO:0000313" key="2">
    <source>
        <dbReference type="Proteomes" id="UP000807306"/>
    </source>
</evidence>
<dbReference type="Proteomes" id="UP000807306">
    <property type="component" value="Unassembled WGS sequence"/>
</dbReference>
<dbReference type="OrthoDB" id="3070770at2759"/>
<proteinExistence type="predicted"/>
<evidence type="ECO:0000313" key="1">
    <source>
        <dbReference type="EMBL" id="KAF9532867.1"/>
    </source>
</evidence>
<dbReference type="AlphaFoldDB" id="A0A9P6EPP4"/>
<comment type="caution">
    <text evidence="1">The sequence shown here is derived from an EMBL/GenBank/DDBJ whole genome shotgun (WGS) entry which is preliminary data.</text>
</comment>
<reference evidence="1" key="1">
    <citation type="submission" date="2020-11" db="EMBL/GenBank/DDBJ databases">
        <authorList>
            <consortium name="DOE Joint Genome Institute"/>
            <person name="Ahrendt S."/>
            <person name="Riley R."/>
            <person name="Andreopoulos W."/>
            <person name="Labutti K."/>
            <person name="Pangilinan J."/>
            <person name="Ruiz-Duenas F.J."/>
            <person name="Barrasa J.M."/>
            <person name="Sanchez-Garcia M."/>
            <person name="Camarero S."/>
            <person name="Miyauchi S."/>
            <person name="Serrano A."/>
            <person name="Linde D."/>
            <person name="Babiker R."/>
            <person name="Drula E."/>
            <person name="Ayuso-Fernandez I."/>
            <person name="Pacheco R."/>
            <person name="Padilla G."/>
            <person name="Ferreira P."/>
            <person name="Barriuso J."/>
            <person name="Kellner H."/>
            <person name="Castanera R."/>
            <person name="Alfaro M."/>
            <person name="Ramirez L."/>
            <person name="Pisabarro A.G."/>
            <person name="Kuo A."/>
            <person name="Tritt A."/>
            <person name="Lipzen A."/>
            <person name="He G."/>
            <person name="Yan M."/>
            <person name="Ng V."/>
            <person name="Cullen D."/>
            <person name="Martin F."/>
            <person name="Rosso M.-N."/>
            <person name="Henrissat B."/>
            <person name="Hibbett D."/>
            <person name="Martinez A.T."/>
            <person name="Grigoriev I.V."/>
        </authorList>
    </citation>
    <scope>NUCLEOTIDE SEQUENCE</scope>
    <source>
        <strain evidence="1">CBS 506.95</strain>
    </source>
</reference>
<accession>A0A9P6EPP4</accession>
<protein>
    <recommendedName>
        <fullName evidence="3">F-box domain-containing protein</fullName>
    </recommendedName>
</protein>
<organism evidence="1 2">
    <name type="scientific">Crepidotus variabilis</name>
    <dbReference type="NCBI Taxonomy" id="179855"/>
    <lineage>
        <taxon>Eukaryota</taxon>
        <taxon>Fungi</taxon>
        <taxon>Dikarya</taxon>
        <taxon>Basidiomycota</taxon>
        <taxon>Agaricomycotina</taxon>
        <taxon>Agaricomycetes</taxon>
        <taxon>Agaricomycetidae</taxon>
        <taxon>Agaricales</taxon>
        <taxon>Agaricineae</taxon>
        <taxon>Crepidotaceae</taxon>
        <taxon>Crepidotus</taxon>
    </lineage>
</organism>